<keyword evidence="7 8" id="KW-0472">Membrane</keyword>
<protein>
    <recommendedName>
        <fullName evidence="8">Biotin transporter</fullName>
    </recommendedName>
</protein>
<dbReference type="RefSeq" id="WP_212572175.1">
    <property type="nucleotide sequence ID" value="NZ_CP073084.1"/>
</dbReference>
<evidence type="ECO:0000256" key="2">
    <source>
        <dbReference type="ARBA" id="ARBA00010692"/>
    </source>
</evidence>
<feature type="transmembrane region" description="Helical" evidence="9">
    <location>
        <begin position="53"/>
        <end position="72"/>
    </location>
</feature>
<keyword evidence="3 8" id="KW-0813">Transport</keyword>
<dbReference type="PANTHER" id="PTHR34295:SF4">
    <property type="entry name" value="BIOTIN TRANSPORTER BIOY-RELATED"/>
    <property type="match status" value="1"/>
</dbReference>
<reference evidence="10 11" key="1">
    <citation type="submission" date="2021-04" db="EMBL/GenBank/DDBJ databases">
        <title>Complete genome sequence of a novel Streptococcus species.</title>
        <authorList>
            <person name="Teng J.L.L."/>
        </authorList>
    </citation>
    <scope>NUCLEOTIDE SEQUENCE [LARGE SCALE GENOMIC DNA]</scope>
    <source>
        <strain evidence="10 11">HKU75</strain>
    </source>
</reference>
<feature type="transmembrane region" description="Helical" evidence="9">
    <location>
        <begin position="143"/>
        <end position="164"/>
    </location>
</feature>
<comment type="subcellular location">
    <subcellularLocation>
        <location evidence="1 8">Cell membrane</location>
        <topology evidence="1 8">Multi-pass membrane protein</topology>
    </subcellularLocation>
</comment>
<proteinExistence type="inferred from homology"/>
<evidence type="ECO:0000256" key="5">
    <source>
        <dbReference type="ARBA" id="ARBA00022692"/>
    </source>
</evidence>
<dbReference type="EMBL" id="CP073084">
    <property type="protein sequence ID" value="QUE54930.1"/>
    <property type="molecule type" value="Genomic_DNA"/>
</dbReference>
<evidence type="ECO:0000256" key="3">
    <source>
        <dbReference type="ARBA" id="ARBA00022448"/>
    </source>
</evidence>
<evidence type="ECO:0000256" key="4">
    <source>
        <dbReference type="ARBA" id="ARBA00022475"/>
    </source>
</evidence>
<evidence type="ECO:0000256" key="6">
    <source>
        <dbReference type="ARBA" id="ARBA00022989"/>
    </source>
</evidence>
<evidence type="ECO:0000313" key="10">
    <source>
        <dbReference type="EMBL" id="QUE54930.1"/>
    </source>
</evidence>
<evidence type="ECO:0000313" key="11">
    <source>
        <dbReference type="Proteomes" id="UP000677616"/>
    </source>
</evidence>
<evidence type="ECO:0000256" key="7">
    <source>
        <dbReference type="ARBA" id="ARBA00023136"/>
    </source>
</evidence>
<keyword evidence="5 9" id="KW-0812">Transmembrane</keyword>
<keyword evidence="6 9" id="KW-1133">Transmembrane helix</keyword>
<dbReference type="PANTHER" id="PTHR34295">
    <property type="entry name" value="BIOTIN TRANSPORTER BIOY"/>
    <property type="match status" value="1"/>
</dbReference>
<evidence type="ECO:0000256" key="9">
    <source>
        <dbReference type="SAM" id="Phobius"/>
    </source>
</evidence>
<feature type="transmembrane region" description="Helical" evidence="9">
    <location>
        <begin position="109"/>
        <end position="131"/>
    </location>
</feature>
<dbReference type="Gene3D" id="1.10.1760.20">
    <property type="match status" value="1"/>
</dbReference>
<evidence type="ECO:0000256" key="1">
    <source>
        <dbReference type="ARBA" id="ARBA00004651"/>
    </source>
</evidence>
<feature type="transmembrane region" description="Helical" evidence="9">
    <location>
        <begin position="78"/>
        <end position="102"/>
    </location>
</feature>
<gene>
    <name evidence="10" type="ORF">INT76_03340</name>
</gene>
<comment type="similarity">
    <text evidence="2 8">Belongs to the BioY family.</text>
</comment>
<feature type="transmembrane region" description="Helical" evidence="9">
    <location>
        <begin position="6"/>
        <end position="32"/>
    </location>
</feature>
<sequence>MQKNNIQTIIYVALGAALIAALSQVTLSIGLVPFTLQTLAIGLIATSFKPKEAILSILIYLLLGALGLPVFAGFSGGFAALFSPTAGFLWGFLLFATVTSILTKPNSSLAKVFLANLIGDSLCFLLGFVVFKFVTGASWTDSLAWTVLPFVLPDLFKIAIITLAHRFLKPVLKDITYFKA</sequence>
<accession>A0ABX7YMG6</accession>
<name>A0ABX7YMG6_9STRE</name>
<dbReference type="InterPro" id="IPR003784">
    <property type="entry name" value="BioY"/>
</dbReference>
<keyword evidence="4 8" id="KW-1003">Cell membrane</keyword>
<dbReference type="Proteomes" id="UP000677616">
    <property type="component" value="Chromosome"/>
</dbReference>
<evidence type="ECO:0000256" key="8">
    <source>
        <dbReference type="PIRNR" id="PIRNR016661"/>
    </source>
</evidence>
<dbReference type="PIRSF" id="PIRSF016661">
    <property type="entry name" value="BioY"/>
    <property type="match status" value="1"/>
</dbReference>
<keyword evidence="11" id="KW-1185">Reference proteome</keyword>
<organism evidence="10 11">
    <name type="scientific">Streptococcus oriscaviae</name>
    <dbReference type="NCBI Taxonomy" id="2781599"/>
    <lineage>
        <taxon>Bacteria</taxon>
        <taxon>Bacillati</taxon>
        <taxon>Bacillota</taxon>
        <taxon>Bacilli</taxon>
        <taxon>Lactobacillales</taxon>
        <taxon>Streptococcaceae</taxon>
        <taxon>Streptococcus</taxon>
    </lineage>
</organism>
<dbReference type="Pfam" id="PF02632">
    <property type="entry name" value="BioY"/>
    <property type="match status" value="1"/>
</dbReference>